<dbReference type="CDD" id="cd02947">
    <property type="entry name" value="TRX_family"/>
    <property type="match status" value="1"/>
</dbReference>
<reference evidence="8" key="2">
    <citation type="journal article" date="2022" name="Elife">
        <title>Obligate sexual reproduction of a homothallic fungus closely related to the Cryptococcus pathogenic species complex.</title>
        <authorList>
            <person name="Passer A.R."/>
            <person name="Clancey S.A."/>
            <person name="Shea T."/>
            <person name="David-Palma M."/>
            <person name="Averette A.F."/>
            <person name="Boekhout T."/>
            <person name="Porcel B.M."/>
            <person name="Nowrousian M."/>
            <person name="Cuomo C.A."/>
            <person name="Sun S."/>
            <person name="Heitman J."/>
            <person name="Coelho M.A."/>
        </authorList>
    </citation>
    <scope>NUCLEOTIDE SEQUENCE</scope>
    <source>
        <strain evidence="8">CBS 7841</strain>
    </source>
</reference>
<proteinExistence type="inferred from homology"/>
<dbReference type="AlphaFoldDB" id="A0AAJ8JZ24"/>
<evidence type="ECO:0000256" key="3">
    <source>
        <dbReference type="ARBA" id="ARBA00022801"/>
    </source>
</evidence>
<feature type="region of interest" description="Disordered" evidence="4">
    <location>
        <begin position="143"/>
        <end position="166"/>
    </location>
</feature>
<dbReference type="PROSITE" id="PS51396">
    <property type="entry name" value="PUL"/>
    <property type="match status" value="1"/>
</dbReference>
<dbReference type="InterPro" id="IPR008580">
    <property type="entry name" value="PPPDE_dom"/>
</dbReference>
<dbReference type="GO" id="GO:0008233">
    <property type="term" value="F:peptidase activity"/>
    <property type="evidence" value="ECO:0007669"/>
    <property type="project" value="UniProtKB-KW"/>
</dbReference>
<dbReference type="Pfam" id="PF05903">
    <property type="entry name" value="Peptidase_C97"/>
    <property type="match status" value="1"/>
</dbReference>
<dbReference type="Gene3D" id="3.90.1720.30">
    <property type="entry name" value="PPPDE domains"/>
    <property type="match status" value="1"/>
</dbReference>
<dbReference type="GeneID" id="91090392"/>
<evidence type="ECO:0000256" key="4">
    <source>
        <dbReference type="SAM" id="MobiDB-lite"/>
    </source>
</evidence>
<evidence type="ECO:0008006" key="10">
    <source>
        <dbReference type="Google" id="ProtNLM"/>
    </source>
</evidence>
<dbReference type="GO" id="GO:0070646">
    <property type="term" value="P:protein modification by small protein removal"/>
    <property type="evidence" value="ECO:0007669"/>
    <property type="project" value="TreeGrafter"/>
</dbReference>
<keyword evidence="3" id="KW-0378">Hydrolase</keyword>
<dbReference type="Gene3D" id="3.40.30.10">
    <property type="entry name" value="Glutaredoxin"/>
    <property type="match status" value="1"/>
</dbReference>
<evidence type="ECO:0000256" key="1">
    <source>
        <dbReference type="ARBA" id="ARBA00008140"/>
    </source>
</evidence>
<keyword evidence="2" id="KW-0645">Protease</keyword>
<dbReference type="KEGG" id="cdep:91090392"/>
<name>A0AAJ8JZ24_9TREE</name>
<dbReference type="Pfam" id="PF00085">
    <property type="entry name" value="Thioredoxin"/>
    <property type="match status" value="1"/>
</dbReference>
<dbReference type="PANTHER" id="PTHR12378:SF7">
    <property type="entry name" value="DESUMOYLATING ISOPEPTIDASE 1"/>
    <property type="match status" value="1"/>
</dbReference>
<dbReference type="Pfam" id="PF08324">
    <property type="entry name" value="PUL"/>
    <property type="match status" value="1"/>
</dbReference>
<feature type="region of interest" description="Disordered" evidence="4">
    <location>
        <begin position="194"/>
        <end position="220"/>
    </location>
</feature>
<dbReference type="PROSITE" id="PS51858">
    <property type="entry name" value="PPPDE"/>
    <property type="match status" value="1"/>
</dbReference>
<reference evidence="8" key="3">
    <citation type="submission" date="2024-01" db="EMBL/GenBank/DDBJ databases">
        <authorList>
            <person name="Coelho M.A."/>
            <person name="David-Palma M."/>
            <person name="Shea T."/>
            <person name="Sun S."/>
            <person name="Cuomo C.A."/>
            <person name="Heitman J."/>
        </authorList>
    </citation>
    <scope>NUCLEOTIDE SEQUENCE</scope>
    <source>
        <strain evidence="8">CBS 7841</strain>
    </source>
</reference>
<dbReference type="InterPro" id="IPR013535">
    <property type="entry name" value="PUL_dom"/>
</dbReference>
<feature type="domain" description="PPPDE" evidence="7">
    <location>
        <begin position="2"/>
        <end position="142"/>
    </location>
</feature>
<dbReference type="RefSeq" id="XP_066071639.1">
    <property type="nucleotide sequence ID" value="XM_066215542.1"/>
</dbReference>
<evidence type="ECO:0000256" key="2">
    <source>
        <dbReference type="ARBA" id="ARBA00022670"/>
    </source>
</evidence>
<dbReference type="PROSITE" id="PS51352">
    <property type="entry name" value="THIOREDOXIN_2"/>
    <property type="match status" value="1"/>
</dbReference>
<accession>A0AAJ8JZ24</accession>
<dbReference type="SMART" id="SM01179">
    <property type="entry name" value="DUF862"/>
    <property type="match status" value="1"/>
</dbReference>
<feature type="domain" description="PUL" evidence="6">
    <location>
        <begin position="349"/>
        <end position="643"/>
    </location>
</feature>
<dbReference type="Proteomes" id="UP000094043">
    <property type="component" value="Chromosome 8"/>
</dbReference>
<evidence type="ECO:0000259" key="6">
    <source>
        <dbReference type="PROSITE" id="PS51396"/>
    </source>
</evidence>
<dbReference type="GO" id="GO:0006508">
    <property type="term" value="P:proteolysis"/>
    <property type="evidence" value="ECO:0007669"/>
    <property type="project" value="UniProtKB-KW"/>
</dbReference>
<protein>
    <recommendedName>
        <fullName evidence="10">DUF862-domain-containing protein</fullName>
    </recommendedName>
</protein>
<comment type="similarity">
    <text evidence="1">Belongs to the DeSI family.</text>
</comment>
<dbReference type="InterPro" id="IPR011989">
    <property type="entry name" value="ARM-like"/>
</dbReference>
<dbReference type="InterPro" id="IPR013766">
    <property type="entry name" value="Thioredoxin_domain"/>
</dbReference>
<evidence type="ECO:0000259" key="7">
    <source>
        <dbReference type="PROSITE" id="PS51858"/>
    </source>
</evidence>
<organism evidence="8 9">
    <name type="scientific">Cryptococcus depauperatus CBS 7841</name>
    <dbReference type="NCBI Taxonomy" id="1295531"/>
    <lineage>
        <taxon>Eukaryota</taxon>
        <taxon>Fungi</taxon>
        <taxon>Dikarya</taxon>
        <taxon>Basidiomycota</taxon>
        <taxon>Agaricomycotina</taxon>
        <taxon>Tremellomycetes</taxon>
        <taxon>Tremellales</taxon>
        <taxon>Cryptococcaceae</taxon>
        <taxon>Cryptococcus</taxon>
    </lineage>
</organism>
<evidence type="ECO:0000313" key="8">
    <source>
        <dbReference type="EMBL" id="WVN90939.1"/>
    </source>
</evidence>
<evidence type="ECO:0000313" key="9">
    <source>
        <dbReference type="Proteomes" id="UP000094043"/>
    </source>
</evidence>
<feature type="compositionally biased region" description="Polar residues" evidence="4">
    <location>
        <begin position="199"/>
        <end position="220"/>
    </location>
</feature>
<keyword evidence="9" id="KW-1185">Reference proteome</keyword>
<sequence>MAKVQLYVYDISQGLAKSMSLMLTGKQLDGIWHTSVIVFGREIYYGQGILESQPGATHHGPPLHIIDVGETHIDQDTFNEYIASLGEMYTPSKYHLIDFNCNHFTADVIGFLTSKEIPAWISSLPSEFLSTPFGQMMKPQIDAMFRGPPSERPIPDKAVPTNGAVPAPAAGSAGSASLASALLQSVASHAATQAGGSARSASEATPSKTSAALPNPETSPLTLVSSSSNFHSILSQHSAVVVNFTNTPSCPPCKVIKPVYESIAALYAPTYGARGARFVEVELGIGQGREIAGQYGVQATPTFMFFKDGKKVGDMKGAAKKELENRIEMFMEECYPTHPHRKVYLPAIESLPKKPITTVNKPNYDALLSKLEGFLSGKGKEGDVRILRNEFVPFLQDTKILSETESTAALQRWYSATQAIFQVLKSEETFPLIDLWRLAIIKPSTNSLLSLGLSVVSTLPEPITTIITSASNALSHNPTGTPKPFILTVLRFFTNLTSSSELSNLLLARDGNTTASEQLTGVLVESLLYPDIGVRSAAAGVAFNIGLWRQKSVADGSREETVEVEWEIDVVSGLVEAISREEDEDVAHRLFAALALTVYLSPGYETNLRPTLHVLEAKNKIETKTRIWKKKEVMKLGEEIAWKLC</sequence>
<feature type="domain" description="Thioredoxin" evidence="5">
    <location>
        <begin position="199"/>
        <end position="332"/>
    </location>
</feature>
<dbReference type="EMBL" id="CP143791">
    <property type="protein sequence ID" value="WVN90939.1"/>
    <property type="molecule type" value="Genomic_DNA"/>
</dbReference>
<reference evidence="8" key="1">
    <citation type="submission" date="2016-06" db="EMBL/GenBank/DDBJ databases">
        <authorList>
            <person name="Cuomo C."/>
            <person name="Litvintseva A."/>
            <person name="Heitman J."/>
            <person name="Chen Y."/>
            <person name="Sun S."/>
            <person name="Springer D."/>
            <person name="Dromer F."/>
            <person name="Young S."/>
            <person name="Zeng Q."/>
            <person name="Chapman S."/>
            <person name="Gujja S."/>
            <person name="Saif S."/>
            <person name="Birren B."/>
        </authorList>
    </citation>
    <scope>NUCLEOTIDE SEQUENCE</scope>
    <source>
        <strain evidence="8">CBS 7841</strain>
    </source>
</reference>
<gene>
    <name evidence="8" type="ORF">L203_106184</name>
</gene>
<dbReference type="InterPro" id="IPR036249">
    <property type="entry name" value="Thioredoxin-like_sf"/>
</dbReference>
<dbReference type="SUPFAM" id="SSF52833">
    <property type="entry name" value="Thioredoxin-like"/>
    <property type="match status" value="1"/>
</dbReference>
<evidence type="ECO:0000259" key="5">
    <source>
        <dbReference type="PROSITE" id="PS51352"/>
    </source>
</evidence>
<dbReference type="Gene3D" id="1.25.10.10">
    <property type="entry name" value="Leucine-rich Repeat Variant"/>
    <property type="match status" value="1"/>
</dbReference>
<dbReference type="PANTHER" id="PTHR12378">
    <property type="entry name" value="DESUMOYLATING ISOPEPTIDASE"/>
    <property type="match status" value="1"/>
</dbReference>
<dbReference type="InterPro" id="IPR042266">
    <property type="entry name" value="PPPDE_sf"/>
</dbReference>